<reference evidence="1" key="1">
    <citation type="submission" date="2021-05" db="EMBL/GenBank/DDBJ databases">
        <authorList>
            <person name="Scholz U."/>
            <person name="Mascher M."/>
            <person name="Fiebig A."/>
        </authorList>
    </citation>
    <scope>NUCLEOTIDE SEQUENCE [LARGE SCALE GENOMIC DNA]</scope>
</reference>
<dbReference type="Proteomes" id="UP001732700">
    <property type="component" value="Chromosome 5A"/>
</dbReference>
<evidence type="ECO:0000313" key="2">
    <source>
        <dbReference type="Proteomes" id="UP001732700"/>
    </source>
</evidence>
<proteinExistence type="predicted"/>
<evidence type="ECO:0000313" key="1">
    <source>
        <dbReference type="EnsemblPlants" id="AVESA.00010b.r2.5AG0840820.1.CDS.1"/>
    </source>
</evidence>
<sequence length="357" mass="39139">MAFTMADGKSSDCEVIPTREIGQFHFRVCFSPIEAPFSFTKVASSVVAGCKCDATFFRCDSAGEFSLTLVVRPVSNPTMEGIKVVPNIVLLDKTGSPASTETGTTGRLLGDTVSYHLPFPEDVKANCLVDGYLRVMCSVEVIRDGTTEVEELPDLRHDLAMMRDKQELTDVSFDVDGESFSAHRLVLAAESPVFRAELYGSMAESKMASITIQEMGASTFRSMLHYMYHGSLPNAGKTGVSSTMAEYQRLLVAADRYGVDRLKKICEDKLCGNGITVDNAVSMLELAEGHVCLKLKASCLDFLSDGENFKMVATTDAYFNLIQSVPSILVEIRNRFKMAHENPTGTEHGAHKKTRMC</sequence>
<accession>A0ACD5XKK7</accession>
<name>A0ACD5XKK7_AVESA</name>
<dbReference type="EnsemblPlants" id="AVESA.00010b.r2.5AG0840820.1">
    <property type="protein sequence ID" value="AVESA.00010b.r2.5AG0840820.1.CDS.1"/>
    <property type="gene ID" value="AVESA.00010b.r2.5AG0840820"/>
</dbReference>
<organism evidence="1 2">
    <name type="scientific">Avena sativa</name>
    <name type="common">Oat</name>
    <dbReference type="NCBI Taxonomy" id="4498"/>
    <lineage>
        <taxon>Eukaryota</taxon>
        <taxon>Viridiplantae</taxon>
        <taxon>Streptophyta</taxon>
        <taxon>Embryophyta</taxon>
        <taxon>Tracheophyta</taxon>
        <taxon>Spermatophyta</taxon>
        <taxon>Magnoliopsida</taxon>
        <taxon>Liliopsida</taxon>
        <taxon>Poales</taxon>
        <taxon>Poaceae</taxon>
        <taxon>BOP clade</taxon>
        <taxon>Pooideae</taxon>
        <taxon>Poodae</taxon>
        <taxon>Poeae</taxon>
        <taxon>Poeae Chloroplast Group 1 (Aveneae type)</taxon>
        <taxon>Aveninae</taxon>
        <taxon>Avena</taxon>
    </lineage>
</organism>
<protein>
    <submittedName>
        <fullName evidence="1">Uncharacterized protein</fullName>
    </submittedName>
</protein>
<keyword evidence="2" id="KW-1185">Reference proteome</keyword>
<reference evidence="1" key="2">
    <citation type="submission" date="2025-09" db="UniProtKB">
        <authorList>
            <consortium name="EnsemblPlants"/>
        </authorList>
    </citation>
    <scope>IDENTIFICATION</scope>
</reference>